<dbReference type="InterPro" id="IPR003593">
    <property type="entry name" value="AAA+_ATPase"/>
</dbReference>
<proteinExistence type="predicted"/>
<dbReference type="STRING" id="39777.B7L28_00705"/>
<dbReference type="InterPro" id="IPR027417">
    <property type="entry name" value="P-loop_NTPase"/>
</dbReference>
<dbReference type="Proteomes" id="UP000070226">
    <property type="component" value="Unassembled WGS sequence"/>
</dbReference>
<dbReference type="AlphaFoldDB" id="A0A133S625"/>
<keyword evidence="3 5" id="KW-0067">ATP-binding</keyword>
<reference evidence="5 6" key="1">
    <citation type="submission" date="2016-01" db="EMBL/GenBank/DDBJ databases">
        <authorList>
            <person name="Oliw E.H."/>
        </authorList>
    </citation>
    <scope>NUCLEOTIDE SEQUENCE [LARGE SCALE GENOMIC DNA]</scope>
    <source>
        <strain evidence="5 6">CMW7756B</strain>
    </source>
</reference>
<keyword evidence="2" id="KW-0547">Nucleotide-binding</keyword>
<dbReference type="InterPro" id="IPR050319">
    <property type="entry name" value="ABC_transp_ATP-bind"/>
</dbReference>
<evidence type="ECO:0000256" key="1">
    <source>
        <dbReference type="ARBA" id="ARBA00022448"/>
    </source>
</evidence>
<dbReference type="GO" id="GO:0055085">
    <property type="term" value="P:transmembrane transport"/>
    <property type="evidence" value="ECO:0007669"/>
    <property type="project" value="UniProtKB-ARBA"/>
</dbReference>
<dbReference type="Pfam" id="PF00005">
    <property type="entry name" value="ABC_tran"/>
    <property type="match status" value="1"/>
</dbReference>
<dbReference type="InterPro" id="IPR003439">
    <property type="entry name" value="ABC_transporter-like_ATP-bd"/>
</dbReference>
<gene>
    <name evidence="5" type="ORF">HMPREF3233_00510</name>
</gene>
<dbReference type="GO" id="GO:0005524">
    <property type="term" value="F:ATP binding"/>
    <property type="evidence" value="ECO:0007669"/>
    <property type="project" value="UniProtKB-KW"/>
</dbReference>
<evidence type="ECO:0000313" key="5">
    <source>
        <dbReference type="EMBL" id="KXA65132.1"/>
    </source>
</evidence>
<accession>A0A133S625</accession>
<dbReference type="Gene3D" id="3.40.50.300">
    <property type="entry name" value="P-loop containing nucleotide triphosphate hydrolases"/>
    <property type="match status" value="1"/>
</dbReference>
<dbReference type="PROSITE" id="PS00211">
    <property type="entry name" value="ABC_TRANSPORTER_1"/>
    <property type="match status" value="1"/>
</dbReference>
<dbReference type="PANTHER" id="PTHR43776">
    <property type="entry name" value="TRANSPORT ATP-BINDING PROTEIN"/>
    <property type="match status" value="1"/>
</dbReference>
<evidence type="ECO:0000259" key="4">
    <source>
        <dbReference type="PROSITE" id="PS50893"/>
    </source>
</evidence>
<sequence>MIQLENICKQYTNHNHTVHAVDNVSFSVAANERVGIAGGSGSGKSTLLKLIAMLEKLTSGTLKLFGEDVTSIQNHRDIYRSMQMMFQNPLAIIPPRMNLEAFLLEPYINYDLMDVASAKDDIRKWMQRVDLPENMVHKYPHEVSGGQLQRVVLARIMPMNPKLVLFDEPTSALDAVNQKLVLDLLQKLHTEQPFGYVFVSHDVGLLQAVTDRIIVMKDGQIVENIESKRLKEAVHPYTKALVEASL</sequence>
<evidence type="ECO:0000256" key="3">
    <source>
        <dbReference type="ARBA" id="ARBA00022840"/>
    </source>
</evidence>
<feature type="domain" description="ABC transporter" evidence="4">
    <location>
        <begin position="2"/>
        <end position="243"/>
    </location>
</feature>
<organism evidence="5">
    <name type="scientific">Veillonella atypica</name>
    <dbReference type="NCBI Taxonomy" id="39777"/>
    <lineage>
        <taxon>Bacteria</taxon>
        <taxon>Bacillati</taxon>
        <taxon>Bacillota</taxon>
        <taxon>Negativicutes</taxon>
        <taxon>Veillonellales</taxon>
        <taxon>Veillonellaceae</taxon>
        <taxon>Veillonella</taxon>
    </lineage>
</organism>
<evidence type="ECO:0000256" key="2">
    <source>
        <dbReference type="ARBA" id="ARBA00022741"/>
    </source>
</evidence>
<evidence type="ECO:0000313" key="6">
    <source>
        <dbReference type="Proteomes" id="UP000070226"/>
    </source>
</evidence>
<dbReference type="RefSeq" id="WP_060807261.1">
    <property type="nucleotide sequence ID" value="NZ_KQ958059.1"/>
</dbReference>
<dbReference type="PATRIC" id="fig|39777.7.peg.499"/>
<name>A0A133S625_9FIRM</name>
<protein>
    <submittedName>
        <fullName evidence="5">Oligopeptide ABC transporter, ATP-binding protein AppF family protein</fullName>
    </submittedName>
</protein>
<dbReference type="SUPFAM" id="SSF52540">
    <property type="entry name" value="P-loop containing nucleoside triphosphate hydrolases"/>
    <property type="match status" value="1"/>
</dbReference>
<keyword evidence="1" id="KW-0813">Transport</keyword>
<dbReference type="CDD" id="cd03257">
    <property type="entry name" value="ABC_NikE_OppD_transporters"/>
    <property type="match status" value="1"/>
</dbReference>
<dbReference type="PANTHER" id="PTHR43776:SF8">
    <property type="entry name" value="ABC TRANSPORTER, ATP-BINDING PROTEIN"/>
    <property type="match status" value="1"/>
</dbReference>
<comment type="caution">
    <text evidence="5">The sequence shown here is derived from an EMBL/GenBank/DDBJ whole genome shotgun (WGS) entry which is preliminary data.</text>
</comment>
<dbReference type="SMART" id="SM00382">
    <property type="entry name" value="AAA"/>
    <property type="match status" value="1"/>
</dbReference>
<dbReference type="InterPro" id="IPR017871">
    <property type="entry name" value="ABC_transporter-like_CS"/>
</dbReference>
<dbReference type="EMBL" id="LRQT01000012">
    <property type="protein sequence ID" value="KXA65132.1"/>
    <property type="molecule type" value="Genomic_DNA"/>
</dbReference>
<dbReference type="PROSITE" id="PS50893">
    <property type="entry name" value="ABC_TRANSPORTER_2"/>
    <property type="match status" value="1"/>
</dbReference>
<dbReference type="GO" id="GO:0016887">
    <property type="term" value="F:ATP hydrolysis activity"/>
    <property type="evidence" value="ECO:0007669"/>
    <property type="project" value="InterPro"/>
</dbReference>